<gene>
    <name evidence="2" type="ORF">ANCDUO_23898</name>
</gene>
<dbReference type="InterPro" id="IPR014044">
    <property type="entry name" value="CAP_dom"/>
</dbReference>
<protein>
    <submittedName>
        <fullName evidence="2">SCP-like protein</fullName>
    </submittedName>
</protein>
<feature type="non-terminal residue" evidence="2">
    <location>
        <position position="218"/>
    </location>
</feature>
<dbReference type="InterPro" id="IPR001283">
    <property type="entry name" value="CRISP-related"/>
</dbReference>
<dbReference type="Pfam" id="PF00188">
    <property type="entry name" value="CAP"/>
    <property type="match status" value="1"/>
</dbReference>
<name>A0A0C2C8M4_9BILA</name>
<dbReference type="OrthoDB" id="5874910at2759"/>
<dbReference type="EMBL" id="KN770259">
    <property type="protein sequence ID" value="KIH46052.1"/>
    <property type="molecule type" value="Genomic_DNA"/>
</dbReference>
<dbReference type="PANTHER" id="PTHR10334">
    <property type="entry name" value="CYSTEINE-RICH SECRETORY PROTEIN-RELATED"/>
    <property type="match status" value="1"/>
</dbReference>
<dbReference type="Proteomes" id="UP000054047">
    <property type="component" value="Unassembled WGS sequence"/>
</dbReference>
<dbReference type="InterPro" id="IPR018244">
    <property type="entry name" value="Allrgn_V5/Tpx1_CS"/>
</dbReference>
<proteinExistence type="predicted"/>
<reference evidence="2 3" key="1">
    <citation type="submission" date="2013-12" db="EMBL/GenBank/DDBJ databases">
        <title>Draft genome of the parsitic nematode Ancylostoma duodenale.</title>
        <authorList>
            <person name="Mitreva M."/>
        </authorList>
    </citation>
    <scope>NUCLEOTIDE SEQUENCE [LARGE SCALE GENOMIC DNA]</scope>
    <source>
        <strain evidence="2 3">Zhejiang</strain>
    </source>
</reference>
<dbReference type="Gene3D" id="3.40.33.10">
    <property type="entry name" value="CAP"/>
    <property type="match status" value="1"/>
</dbReference>
<organism evidence="2 3">
    <name type="scientific">Ancylostoma duodenale</name>
    <dbReference type="NCBI Taxonomy" id="51022"/>
    <lineage>
        <taxon>Eukaryota</taxon>
        <taxon>Metazoa</taxon>
        <taxon>Ecdysozoa</taxon>
        <taxon>Nematoda</taxon>
        <taxon>Chromadorea</taxon>
        <taxon>Rhabditida</taxon>
        <taxon>Rhabditina</taxon>
        <taxon>Rhabditomorpha</taxon>
        <taxon>Strongyloidea</taxon>
        <taxon>Ancylostomatidae</taxon>
        <taxon>Ancylostomatinae</taxon>
        <taxon>Ancylostoma</taxon>
    </lineage>
</organism>
<dbReference type="GO" id="GO:0005576">
    <property type="term" value="C:extracellular region"/>
    <property type="evidence" value="ECO:0007669"/>
    <property type="project" value="InterPro"/>
</dbReference>
<sequence length="218" mass="24477">MKVKGPVMWSSGRPFQALLVTPNYSFDEVTEDCGPDMSMKSRKLLLYWHNWYRSIAAKGEYKIAEKNSKLKMLPPATRMLQLKYNCSLEKSSLEWARTVQCKLVHSETNVGENLYICFPEIPLEEASDDATKPWANEITDLGMSDLSDWGGGKGHASQVLWDTTESVGCGTIHCNNPGTMVVCQYYPAGNMMDYYGKREPMYKAGDTLSDCGKGGRKE</sequence>
<dbReference type="CDD" id="cd05380">
    <property type="entry name" value="CAP_euk"/>
    <property type="match status" value="1"/>
</dbReference>
<evidence type="ECO:0000313" key="2">
    <source>
        <dbReference type="EMBL" id="KIH46052.1"/>
    </source>
</evidence>
<accession>A0A0C2C8M4</accession>
<dbReference type="SUPFAM" id="SSF55797">
    <property type="entry name" value="PR-1-like"/>
    <property type="match status" value="1"/>
</dbReference>
<keyword evidence="3" id="KW-1185">Reference proteome</keyword>
<evidence type="ECO:0000259" key="1">
    <source>
        <dbReference type="SMART" id="SM00198"/>
    </source>
</evidence>
<feature type="domain" description="SCP" evidence="1">
    <location>
        <begin position="40"/>
        <end position="193"/>
    </location>
</feature>
<dbReference type="InterPro" id="IPR035940">
    <property type="entry name" value="CAP_sf"/>
</dbReference>
<evidence type="ECO:0000313" key="3">
    <source>
        <dbReference type="Proteomes" id="UP000054047"/>
    </source>
</evidence>
<dbReference type="AlphaFoldDB" id="A0A0C2C8M4"/>
<dbReference type="PROSITE" id="PS01010">
    <property type="entry name" value="CRISP_2"/>
    <property type="match status" value="1"/>
</dbReference>
<dbReference type="SMART" id="SM00198">
    <property type="entry name" value="SCP"/>
    <property type="match status" value="1"/>
</dbReference>
<dbReference type="PRINTS" id="PR00837">
    <property type="entry name" value="V5TPXLIKE"/>
</dbReference>